<dbReference type="Pfam" id="PF21607">
    <property type="entry name" value="FabD_helical_ins"/>
    <property type="match status" value="1"/>
</dbReference>
<dbReference type="PANTHER" id="PTHR32332">
    <property type="entry name" value="2-NITROPROPANE DIOXYGENASE"/>
    <property type="match status" value="1"/>
</dbReference>
<organism evidence="2 3">
    <name type="scientific">Desulfotignum phosphitoxidans DSM 13687</name>
    <dbReference type="NCBI Taxonomy" id="1286635"/>
    <lineage>
        <taxon>Bacteria</taxon>
        <taxon>Pseudomonadati</taxon>
        <taxon>Thermodesulfobacteriota</taxon>
        <taxon>Desulfobacteria</taxon>
        <taxon>Desulfobacterales</taxon>
        <taxon>Desulfobacteraceae</taxon>
        <taxon>Desulfotignum</taxon>
    </lineage>
</organism>
<proteinExistence type="predicted"/>
<gene>
    <name evidence="2" type="primary">eryA</name>
    <name evidence="2" type="ORF">Dpo_2c05170</name>
</gene>
<dbReference type="PANTHER" id="PTHR32332:SF20">
    <property type="entry name" value="2-NITROPROPANE DIOXYGENASE-LIKE PROTEIN"/>
    <property type="match status" value="1"/>
</dbReference>
<dbReference type="GO" id="GO:0047879">
    <property type="term" value="F:erythronolide synthase activity"/>
    <property type="evidence" value="ECO:0007669"/>
    <property type="project" value="UniProtKB-EC"/>
</dbReference>
<accession>S0G7E3</accession>
<evidence type="ECO:0000313" key="2">
    <source>
        <dbReference type="EMBL" id="EMS80816.1"/>
    </source>
</evidence>
<dbReference type="InterPro" id="IPR049489">
    <property type="entry name" value="FabD-like_helical_ins"/>
</dbReference>
<dbReference type="EC" id="2.3.1.94" evidence="2"/>
<keyword evidence="3" id="KW-1185">Reference proteome</keyword>
<dbReference type="Gene3D" id="3.20.20.70">
    <property type="entry name" value="Aldolase class I"/>
    <property type="match status" value="2"/>
</dbReference>
<keyword evidence="2" id="KW-0012">Acyltransferase</keyword>
<dbReference type="NCBIfam" id="TIGR02814">
    <property type="entry name" value="pfaD_fam"/>
    <property type="match status" value="1"/>
</dbReference>
<sequence>MVRQAVNTTLTPDMENQLMTRPDPVRSALFQISRPIFVTKKNNGPHMSHDLPGPRSGKAETSQALPFDAFAPAIPLSALGDPTFTARHHLKYPYVAGAMANGIASVEMVQAMAKNGMIGFFGAGGLSLSKIEQAVITLTSRLKDAPFGFNLIHSPTDSDLETATVQLYLNHGIRRISAAAFMRMTPALVYYRIKGLHKDKNGQVKAPNQVVAKVSRIEVARQFFAPPPRKLVHLLLEKKWITQEEADLSRCIPMAQDLTAEADSGGHTDNRPALALLPTMLALKQQCMDEYHYTDPLCVGLAGGIATPESAAAAFAMGAAYILTGSINQSCVEADISDDVKTLLCQAEQADMAMAPAADMFEIGARVQVLKRGTLFAMRAEKLYQLYRTHARFEDIPEKQRREIETQLLKTDFERAWQSTRAFFESRHLPAQIQKAQTDPKHKMALVFRSYLGQSSRWAIQGILERKMDYQIWCGPAMGAFNQWAKNSFLAGPEHRKTADLALNLLLGASVTLRAMMLKTQGVVLPPSATAVHPMKKTDILALAGSLPQTDSMAADPM</sequence>
<keyword evidence="2" id="KW-0808">Transferase</keyword>
<reference evidence="2 3" key="1">
    <citation type="journal article" date="2013" name="Genome Announc.">
        <title>Draft Genome Sequence of Desulfotignum phosphitoxidans DSM 13687 Strain FiPS-3.</title>
        <authorList>
            <person name="Poehlein A."/>
            <person name="Daniel R."/>
            <person name="Simeonova D.D."/>
        </authorList>
    </citation>
    <scope>NUCLEOTIDE SEQUENCE [LARGE SCALE GENOMIC DNA]</scope>
    <source>
        <strain evidence="2 3">DSM 13687</strain>
    </source>
</reference>
<comment type="caution">
    <text evidence="2">The sequence shown here is derived from an EMBL/GenBank/DDBJ whole genome shotgun (WGS) entry which is preliminary data.</text>
</comment>
<protein>
    <submittedName>
        <fullName evidence="2">Erythronolide synthase/acyl transferase EryA</fullName>
        <ecNumber evidence="2">2.3.1.94</ecNumber>
    </submittedName>
</protein>
<dbReference type="AlphaFoldDB" id="S0G7E3"/>
<dbReference type="SUPFAM" id="SSF51412">
    <property type="entry name" value="Inosine monophosphate dehydrogenase (IMPDH)"/>
    <property type="match status" value="1"/>
</dbReference>
<dbReference type="InterPro" id="IPR013785">
    <property type="entry name" value="Aldolase_TIM"/>
</dbReference>
<dbReference type="InterPro" id="IPR014179">
    <property type="entry name" value="PfaD-like_TIM-barrel"/>
</dbReference>
<evidence type="ECO:0000313" key="3">
    <source>
        <dbReference type="Proteomes" id="UP000014216"/>
    </source>
</evidence>
<dbReference type="PATRIC" id="fig|1286635.3.peg.1495"/>
<evidence type="ECO:0000259" key="1">
    <source>
        <dbReference type="Pfam" id="PF21607"/>
    </source>
</evidence>
<dbReference type="EMBL" id="APJX01000002">
    <property type="protein sequence ID" value="EMS80816.1"/>
    <property type="molecule type" value="Genomic_DNA"/>
</dbReference>
<feature type="domain" description="[Acyl-carrier-protein] S-malonyltransferase-like inserted helical" evidence="1">
    <location>
        <begin position="390"/>
        <end position="470"/>
    </location>
</feature>
<name>S0G7E3_9BACT</name>
<dbReference type="Proteomes" id="UP000014216">
    <property type="component" value="Unassembled WGS sequence"/>
</dbReference>